<comment type="caution">
    <text evidence="1">The sequence shown here is derived from an EMBL/GenBank/DDBJ whole genome shotgun (WGS) entry which is preliminary data.</text>
</comment>
<gene>
    <name evidence="1" type="ORF">Q7X28_16790</name>
</gene>
<dbReference type="AlphaFoldDB" id="A0AA90NKT1"/>
<dbReference type="RefSeq" id="WP_220655895.1">
    <property type="nucleotide sequence ID" value="NZ_BAAAII010000016.1"/>
</dbReference>
<protein>
    <submittedName>
        <fullName evidence="1">Uncharacterized protein</fullName>
    </submittedName>
</protein>
<proteinExistence type="predicted"/>
<dbReference type="EMBL" id="JAUTIX010000006">
    <property type="protein sequence ID" value="MDP0399584.1"/>
    <property type="molecule type" value="Genomic_DNA"/>
</dbReference>
<evidence type="ECO:0000313" key="2">
    <source>
        <dbReference type="Proteomes" id="UP001178281"/>
    </source>
</evidence>
<dbReference type="Proteomes" id="UP001178281">
    <property type="component" value="Unassembled WGS sequence"/>
</dbReference>
<reference evidence="1" key="1">
    <citation type="submission" date="2023-08" db="EMBL/GenBank/DDBJ databases">
        <title>The draft genome of Tsukamurella strandjordii strain 050030.</title>
        <authorList>
            <person name="Zhao F."/>
            <person name="Feng Y."/>
            <person name="Zong Z."/>
        </authorList>
    </citation>
    <scope>NUCLEOTIDE SEQUENCE</scope>
    <source>
        <strain evidence="1">050030</strain>
    </source>
</reference>
<name>A0AA90NKT1_9ACTN</name>
<accession>A0AA90NKT1</accession>
<keyword evidence="2" id="KW-1185">Reference proteome</keyword>
<organism evidence="1 2">
    <name type="scientific">Tsukamurella strandjordii</name>
    <dbReference type="NCBI Taxonomy" id="147577"/>
    <lineage>
        <taxon>Bacteria</taxon>
        <taxon>Bacillati</taxon>
        <taxon>Actinomycetota</taxon>
        <taxon>Actinomycetes</taxon>
        <taxon>Mycobacteriales</taxon>
        <taxon>Tsukamurellaceae</taxon>
        <taxon>Tsukamurella</taxon>
    </lineage>
</organism>
<evidence type="ECO:0000313" key="1">
    <source>
        <dbReference type="EMBL" id="MDP0399584.1"/>
    </source>
</evidence>
<sequence length="116" mass="12033">MASTLALPGIASAAPKDDAALAKSIACAYAASVAQHAAGASGNGRSERLISERDGIYLVECKVWVTPPGDSTVLFNDERPPLIYRITVDGNNRFFVVGAEGPDVPPVRPGAPARTV</sequence>